<dbReference type="CDD" id="cd17546">
    <property type="entry name" value="REC_hyHK_CKI1_RcsC-like"/>
    <property type="match status" value="1"/>
</dbReference>
<gene>
    <name evidence="16" type="ORF">BTO11_00705</name>
</gene>
<keyword evidence="12" id="KW-0812">Transmembrane</keyword>
<dbReference type="InterPro" id="IPR001789">
    <property type="entry name" value="Sig_transdc_resp-reg_receiver"/>
</dbReference>
<keyword evidence="12" id="KW-1133">Transmembrane helix</keyword>
<dbReference type="FunFam" id="3.30.565.10:FF:000010">
    <property type="entry name" value="Sensor histidine kinase RcsC"/>
    <property type="match status" value="1"/>
</dbReference>
<dbReference type="InterPro" id="IPR003661">
    <property type="entry name" value="HisK_dim/P_dom"/>
</dbReference>
<keyword evidence="8" id="KW-0902">Two-component regulatory system</keyword>
<dbReference type="GO" id="GO:0000155">
    <property type="term" value="F:phosphorelay sensor kinase activity"/>
    <property type="evidence" value="ECO:0007669"/>
    <property type="project" value="InterPro"/>
</dbReference>
<dbReference type="CDD" id="cd16922">
    <property type="entry name" value="HATPase_EvgS-ArcB-TorS-like"/>
    <property type="match status" value="1"/>
</dbReference>
<proteinExistence type="predicted"/>
<comment type="subunit">
    <text evidence="9">At low DSF concentrations, interacts with RpfF.</text>
</comment>
<feature type="modified residue" description="4-aspartylphosphate" evidence="11">
    <location>
        <position position="705"/>
    </location>
</feature>
<protein>
    <recommendedName>
        <fullName evidence="10">Sensory/regulatory protein RpfC</fullName>
        <ecNumber evidence="2">2.7.13.3</ecNumber>
    </recommendedName>
</protein>
<dbReference type="Gene3D" id="3.30.565.10">
    <property type="entry name" value="Histidine kinase-like ATPase, C-terminal domain"/>
    <property type="match status" value="1"/>
</dbReference>
<keyword evidence="4" id="KW-0808">Transferase</keyword>
<keyword evidence="13" id="KW-0732">Signal</keyword>
<dbReference type="Pfam" id="PF00512">
    <property type="entry name" value="HisKA"/>
    <property type="match status" value="1"/>
</dbReference>
<dbReference type="SMART" id="SM00448">
    <property type="entry name" value="REC"/>
    <property type="match status" value="2"/>
</dbReference>
<comment type="caution">
    <text evidence="16">The sequence shown here is derived from an EMBL/GenBank/DDBJ whole genome shotgun (WGS) entry which is preliminary data.</text>
</comment>
<evidence type="ECO:0000256" key="5">
    <source>
        <dbReference type="ARBA" id="ARBA00022741"/>
    </source>
</evidence>
<evidence type="ECO:0000256" key="6">
    <source>
        <dbReference type="ARBA" id="ARBA00022777"/>
    </source>
</evidence>
<dbReference type="AlphaFoldDB" id="A0A2S7URF5"/>
<feature type="domain" description="Histidine kinase" evidence="14">
    <location>
        <begin position="412"/>
        <end position="635"/>
    </location>
</feature>
<evidence type="ECO:0000256" key="10">
    <source>
        <dbReference type="ARBA" id="ARBA00068150"/>
    </source>
</evidence>
<keyword evidence="7" id="KW-0067">ATP-binding</keyword>
<dbReference type="EC" id="2.7.13.3" evidence="2"/>
<dbReference type="Gene3D" id="1.10.287.130">
    <property type="match status" value="1"/>
</dbReference>
<dbReference type="Gene3D" id="3.40.50.2300">
    <property type="match status" value="2"/>
</dbReference>
<keyword evidence="12" id="KW-0472">Membrane</keyword>
<dbReference type="PROSITE" id="PS50110">
    <property type="entry name" value="RESPONSE_REGULATORY"/>
    <property type="match status" value="2"/>
</dbReference>
<dbReference type="PRINTS" id="PR00344">
    <property type="entry name" value="BCTRLSENSOR"/>
</dbReference>
<sequence length="920" mass="103525">MKIYVVILFCIFQLFSPNIQASTEQSFIPEKATQILFINSLNQDMPWQKTIESGLRNELTEQASSFDLFVENMDTGRFDQAQQKSVMKLYLQEKYREKKVDIIISLGVSAAALLSELEPFFTEIPKIYLRPGSKFTVPDKDVGITIRPRLNYKKATQDAVDLINPQKIILILDTKSDLDLSFYRRIMPIINDDFSHLAVEKWLDIPTEELIEKVNNAPSDAIILFMPIFRSYNDNILNPYQFLQLITSKSPAPIFSYWHSLFGSGIVGGYLLSGEIIGKKAADSIIYFHDYKSLKVVNSEELSSYYYDWRQLDKFAIAHEKLPTDSVISYYVPSYFEKNHTLIYSAIAVIAMLTGFLAFVLFSNNKRAQLLKELDNEKLKLESRVIERTEELLIAKEEAEHLTSVKSDFLANMSHEIRTPMNGVIGLTNILLNSDLPEKQKQYLDKIKYSSDQLLIVINDILDFSKIESGNINLEDFPFSIHSIVDYIKTTFESQAEEKGIEFVINVTDNVNPDLIGDVVRINQVLLNLCSNAIKFTPHGKVSISIQTEPTINEHEEVIMHFIVKDSGIGIAPKNVPHLFEAFTQEDSSTTRKFGGTGLGLTISKRLCKLMGGDISVSSTLNVGSVFTASIKLKLHTQVLTPNCQNLVFPDVFDVLVVDDNTLALNAIEKQLSLMGLSCTLCTSGQQALDLIKKRQDKFKVIITDWSMPIMNGESFLTHIKNMDSKPCDIIIVLTAYSKSAINDLANKLNINTVLEKPVLTSLLYSVIQTNIENSVTLALPNNGESLDGLKVLVAEDNVINQLVITKMLEKEGIVFQLVDNGFDCTQAIENEDFDLILMDIHMPVMDGVEASKIIRNSTNEKVANIPIIALTANVMSDDIQYYLSIGINAHIAKPTQPKDLHNTIVECLKDCSDYFDKIA</sequence>
<dbReference type="Pfam" id="PF02518">
    <property type="entry name" value="HATPase_c"/>
    <property type="match status" value="1"/>
</dbReference>
<evidence type="ECO:0000256" key="8">
    <source>
        <dbReference type="ARBA" id="ARBA00023012"/>
    </source>
</evidence>
<dbReference type="Pfam" id="PF00072">
    <property type="entry name" value="Response_reg"/>
    <property type="match status" value="2"/>
</dbReference>
<evidence type="ECO:0000256" key="11">
    <source>
        <dbReference type="PROSITE-ProRule" id="PRU00169"/>
    </source>
</evidence>
<feature type="transmembrane region" description="Helical" evidence="12">
    <location>
        <begin position="342"/>
        <end position="362"/>
    </location>
</feature>
<dbReference type="SMART" id="SM00387">
    <property type="entry name" value="HATPase_c"/>
    <property type="match status" value="1"/>
</dbReference>
<dbReference type="InterPro" id="IPR005467">
    <property type="entry name" value="His_kinase_dom"/>
</dbReference>
<evidence type="ECO:0000259" key="14">
    <source>
        <dbReference type="PROSITE" id="PS50109"/>
    </source>
</evidence>
<dbReference type="PROSITE" id="PS50109">
    <property type="entry name" value="HIS_KIN"/>
    <property type="match status" value="1"/>
</dbReference>
<dbReference type="PANTHER" id="PTHR45339">
    <property type="entry name" value="HYBRID SIGNAL TRANSDUCTION HISTIDINE KINASE J"/>
    <property type="match status" value="1"/>
</dbReference>
<dbReference type="SMART" id="SM00388">
    <property type="entry name" value="HisKA"/>
    <property type="match status" value="1"/>
</dbReference>
<keyword evidence="3 11" id="KW-0597">Phosphoprotein</keyword>
<dbReference type="EMBL" id="MSCH01000003">
    <property type="protein sequence ID" value="PQJ52319.1"/>
    <property type="molecule type" value="Genomic_DNA"/>
</dbReference>
<comment type="catalytic activity">
    <reaction evidence="1">
        <text>ATP + protein L-histidine = ADP + protein N-phospho-L-histidine.</text>
        <dbReference type="EC" id="2.7.13.3"/>
    </reaction>
</comment>
<dbReference type="InterPro" id="IPR011006">
    <property type="entry name" value="CheY-like_superfamily"/>
</dbReference>
<dbReference type="SUPFAM" id="SSF55874">
    <property type="entry name" value="ATPase domain of HSP90 chaperone/DNA topoisomerase II/histidine kinase"/>
    <property type="match status" value="1"/>
</dbReference>
<feature type="modified residue" description="4-aspartylphosphate" evidence="11">
    <location>
        <position position="840"/>
    </location>
</feature>
<evidence type="ECO:0000256" key="4">
    <source>
        <dbReference type="ARBA" id="ARBA00022679"/>
    </source>
</evidence>
<evidence type="ECO:0000259" key="15">
    <source>
        <dbReference type="PROSITE" id="PS50110"/>
    </source>
</evidence>
<evidence type="ECO:0000256" key="7">
    <source>
        <dbReference type="ARBA" id="ARBA00022840"/>
    </source>
</evidence>
<keyword evidence="6 16" id="KW-0418">Kinase</keyword>
<evidence type="ECO:0000256" key="1">
    <source>
        <dbReference type="ARBA" id="ARBA00000085"/>
    </source>
</evidence>
<organism evidence="16 17">
    <name type="scientific">Psychrosphaera saromensis</name>
    <dbReference type="NCBI Taxonomy" id="716813"/>
    <lineage>
        <taxon>Bacteria</taxon>
        <taxon>Pseudomonadati</taxon>
        <taxon>Pseudomonadota</taxon>
        <taxon>Gammaproteobacteria</taxon>
        <taxon>Alteromonadales</taxon>
        <taxon>Pseudoalteromonadaceae</taxon>
        <taxon>Psychrosphaera</taxon>
    </lineage>
</organism>
<keyword evidence="17" id="KW-1185">Reference proteome</keyword>
<dbReference type="InterPro" id="IPR036097">
    <property type="entry name" value="HisK_dim/P_sf"/>
</dbReference>
<accession>A0A2S7URF5</accession>
<dbReference type="RefSeq" id="WP_105050777.1">
    <property type="nucleotide sequence ID" value="NZ_BMYG01000005.1"/>
</dbReference>
<evidence type="ECO:0000313" key="17">
    <source>
        <dbReference type="Proteomes" id="UP000239007"/>
    </source>
</evidence>
<dbReference type="InterPro" id="IPR004358">
    <property type="entry name" value="Sig_transdc_His_kin-like_C"/>
</dbReference>
<dbReference type="OrthoDB" id="9810730at2"/>
<dbReference type="InterPro" id="IPR003594">
    <property type="entry name" value="HATPase_dom"/>
</dbReference>
<keyword evidence="5" id="KW-0547">Nucleotide-binding</keyword>
<dbReference type="FunFam" id="1.10.287.130:FF:000002">
    <property type="entry name" value="Two-component osmosensing histidine kinase"/>
    <property type="match status" value="1"/>
</dbReference>
<evidence type="ECO:0000256" key="9">
    <source>
        <dbReference type="ARBA" id="ARBA00064003"/>
    </source>
</evidence>
<evidence type="ECO:0000256" key="2">
    <source>
        <dbReference type="ARBA" id="ARBA00012438"/>
    </source>
</evidence>
<dbReference type="SUPFAM" id="SSF47384">
    <property type="entry name" value="Homodimeric domain of signal transducing histidine kinase"/>
    <property type="match status" value="1"/>
</dbReference>
<name>A0A2S7URF5_9GAMM</name>
<dbReference type="InterPro" id="IPR036890">
    <property type="entry name" value="HATPase_C_sf"/>
</dbReference>
<dbReference type="GO" id="GO:0005524">
    <property type="term" value="F:ATP binding"/>
    <property type="evidence" value="ECO:0007669"/>
    <property type="project" value="UniProtKB-KW"/>
</dbReference>
<dbReference type="PANTHER" id="PTHR45339:SF1">
    <property type="entry name" value="HYBRID SIGNAL TRANSDUCTION HISTIDINE KINASE J"/>
    <property type="match status" value="1"/>
</dbReference>
<dbReference type="Proteomes" id="UP000239007">
    <property type="component" value="Unassembled WGS sequence"/>
</dbReference>
<feature type="domain" description="Response regulatory" evidence="15">
    <location>
        <begin position="654"/>
        <end position="772"/>
    </location>
</feature>
<dbReference type="SUPFAM" id="SSF52172">
    <property type="entry name" value="CheY-like"/>
    <property type="match status" value="2"/>
</dbReference>
<dbReference type="CDD" id="cd00156">
    <property type="entry name" value="REC"/>
    <property type="match status" value="1"/>
</dbReference>
<evidence type="ECO:0000256" key="12">
    <source>
        <dbReference type="SAM" id="Phobius"/>
    </source>
</evidence>
<dbReference type="CDD" id="cd00082">
    <property type="entry name" value="HisKA"/>
    <property type="match status" value="1"/>
</dbReference>
<feature type="chain" id="PRO_5015523756" description="Sensory/regulatory protein RpfC" evidence="13">
    <location>
        <begin position="22"/>
        <end position="920"/>
    </location>
</feature>
<evidence type="ECO:0000256" key="3">
    <source>
        <dbReference type="ARBA" id="ARBA00022553"/>
    </source>
</evidence>
<evidence type="ECO:0000313" key="16">
    <source>
        <dbReference type="EMBL" id="PQJ52319.1"/>
    </source>
</evidence>
<evidence type="ECO:0000256" key="13">
    <source>
        <dbReference type="SAM" id="SignalP"/>
    </source>
</evidence>
<feature type="domain" description="Response regulatory" evidence="15">
    <location>
        <begin position="791"/>
        <end position="909"/>
    </location>
</feature>
<reference evidence="16 17" key="1">
    <citation type="submission" date="2016-12" db="EMBL/GenBank/DDBJ databases">
        <title>Diversity of luminous bacteria.</title>
        <authorList>
            <person name="Yoshizawa S."/>
            <person name="Kogure K."/>
        </authorList>
    </citation>
    <scope>NUCLEOTIDE SEQUENCE [LARGE SCALE GENOMIC DNA]</scope>
    <source>
        <strain evidence="16 17">SA4-48</strain>
    </source>
</reference>
<feature type="signal peptide" evidence="13">
    <location>
        <begin position="1"/>
        <end position="21"/>
    </location>
</feature>